<name>A0ABD1HB95_SALDI</name>
<keyword evidence="1" id="KW-0670">Pyruvate</keyword>
<accession>A0ABD1HB95</accession>
<dbReference type="PANTHER" id="PTHR23151:SF90">
    <property type="entry name" value="DIHYDROLIPOYLLYSINE-RESIDUE ACETYLTRANSFERASE COMPONENT OF PYRUVATE DEHYDROGENASE COMPLEX, MITOCHONDRIAL-RELATED"/>
    <property type="match status" value="1"/>
</dbReference>
<dbReference type="GO" id="GO:0004742">
    <property type="term" value="F:dihydrolipoyllysine-residue acetyltransferase activity"/>
    <property type="evidence" value="ECO:0007669"/>
    <property type="project" value="UniProtKB-EC"/>
</dbReference>
<dbReference type="SUPFAM" id="SSF51230">
    <property type="entry name" value="Single hybrid motif"/>
    <property type="match status" value="1"/>
</dbReference>
<dbReference type="Gene3D" id="2.40.50.100">
    <property type="match status" value="1"/>
</dbReference>
<keyword evidence="2" id="KW-1185">Reference proteome</keyword>
<dbReference type="PANTHER" id="PTHR23151">
    <property type="entry name" value="DIHYDROLIPOAMIDE ACETYL/SUCCINYL-TRANSFERASE-RELATED"/>
    <property type="match status" value="1"/>
</dbReference>
<keyword evidence="1" id="KW-0808">Transferase</keyword>
<dbReference type="EC" id="2.3.1.12" evidence="1"/>
<dbReference type="EMBL" id="JBEAFC010000006">
    <property type="protein sequence ID" value="KAL1553220.1"/>
    <property type="molecule type" value="Genomic_DNA"/>
</dbReference>
<evidence type="ECO:0000313" key="2">
    <source>
        <dbReference type="Proteomes" id="UP001567538"/>
    </source>
</evidence>
<dbReference type="InterPro" id="IPR045257">
    <property type="entry name" value="E2/Pdx1"/>
</dbReference>
<protein>
    <submittedName>
        <fullName evidence="1">Pyruvate dehydrogenase complex component E2 1</fullName>
        <ecNumber evidence="1">2.3.1.12</ecNumber>
    </submittedName>
</protein>
<comment type="caution">
    <text evidence="1">The sequence shown here is derived from an EMBL/GenBank/DDBJ whole genome shotgun (WGS) entry which is preliminary data.</text>
</comment>
<sequence>METMQEASSVNINTSELPPHTVLQMPALSPTTNQGNIAKWISYVFAFCACCRLRLVMLFVKSTLEFECLEEGFLAKILAPEGSRDVAAGQPIAITVSS</sequence>
<organism evidence="1 2">
    <name type="scientific">Salvia divinorum</name>
    <name type="common">Maria pastora</name>
    <name type="synonym">Diviner's sage</name>
    <dbReference type="NCBI Taxonomy" id="28513"/>
    <lineage>
        <taxon>Eukaryota</taxon>
        <taxon>Viridiplantae</taxon>
        <taxon>Streptophyta</taxon>
        <taxon>Embryophyta</taxon>
        <taxon>Tracheophyta</taxon>
        <taxon>Spermatophyta</taxon>
        <taxon>Magnoliopsida</taxon>
        <taxon>eudicotyledons</taxon>
        <taxon>Gunneridae</taxon>
        <taxon>Pentapetalae</taxon>
        <taxon>asterids</taxon>
        <taxon>lamiids</taxon>
        <taxon>Lamiales</taxon>
        <taxon>Lamiaceae</taxon>
        <taxon>Nepetoideae</taxon>
        <taxon>Mentheae</taxon>
        <taxon>Salviinae</taxon>
        <taxon>Salvia</taxon>
        <taxon>Salvia subgen. Calosphace</taxon>
    </lineage>
</organism>
<dbReference type="Proteomes" id="UP001567538">
    <property type="component" value="Unassembled WGS sequence"/>
</dbReference>
<dbReference type="AlphaFoldDB" id="A0ABD1HB95"/>
<proteinExistence type="predicted"/>
<gene>
    <name evidence="1" type="primary">LTA3</name>
    <name evidence="1" type="ORF">AAHA92_13922</name>
</gene>
<keyword evidence="1" id="KW-0012">Acyltransferase</keyword>
<dbReference type="InterPro" id="IPR011053">
    <property type="entry name" value="Single_hybrid_motif"/>
</dbReference>
<evidence type="ECO:0000313" key="1">
    <source>
        <dbReference type="EMBL" id="KAL1553220.1"/>
    </source>
</evidence>
<reference evidence="1 2" key="1">
    <citation type="submission" date="2024-06" db="EMBL/GenBank/DDBJ databases">
        <title>A chromosome level genome sequence of Diviner's sage (Salvia divinorum).</title>
        <authorList>
            <person name="Ford S.A."/>
            <person name="Ro D.-K."/>
            <person name="Ness R.W."/>
            <person name="Phillips M.A."/>
        </authorList>
    </citation>
    <scope>NUCLEOTIDE SEQUENCE [LARGE SCALE GENOMIC DNA]</scope>
    <source>
        <strain evidence="1">SAF-2024a</strain>
        <tissue evidence="1">Leaf</tissue>
    </source>
</reference>